<evidence type="ECO:0000256" key="1">
    <source>
        <dbReference type="ARBA" id="ARBA00004141"/>
    </source>
</evidence>
<proteinExistence type="predicted"/>
<dbReference type="Pfam" id="PF07885">
    <property type="entry name" value="Ion_trans_2"/>
    <property type="match status" value="1"/>
</dbReference>
<dbReference type="Proteomes" id="UP001321014">
    <property type="component" value="Unassembled WGS sequence"/>
</dbReference>
<dbReference type="Gene3D" id="1.10.287.70">
    <property type="match status" value="1"/>
</dbReference>
<dbReference type="PANTHER" id="PTHR11003">
    <property type="entry name" value="POTASSIUM CHANNEL, SUBFAMILY K"/>
    <property type="match status" value="1"/>
</dbReference>
<organism evidence="10 11">
    <name type="scientific">Ruegeria marisflavi</name>
    <dbReference type="NCBI Taxonomy" id="2984152"/>
    <lineage>
        <taxon>Bacteria</taxon>
        <taxon>Pseudomonadati</taxon>
        <taxon>Pseudomonadota</taxon>
        <taxon>Alphaproteobacteria</taxon>
        <taxon>Rhodobacterales</taxon>
        <taxon>Roseobacteraceae</taxon>
        <taxon>Ruegeria</taxon>
    </lineage>
</organism>
<keyword evidence="7 10" id="KW-0407">Ion channel</keyword>
<keyword evidence="11" id="KW-1185">Reference proteome</keyword>
<dbReference type="RefSeq" id="WP_263390298.1">
    <property type="nucleotide sequence ID" value="NZ_JAOVQN010000038.1"/>
</dbReference>
<keyword evidence="5" id="KW-0406">Ion transport</keyword>
<dbReference type="EMBL" id="JAOVQN010000038">
    <property type="protein sequence ID" value="MCU9840429.1"/>
    <property type="molecule type" value="Genomic_DNA"/>
</dbReference>
<evidence type="ECO:0000256" key="5">
    <source>
        <dbReference type="ARBA" id="ARBA00023065"/>
    </source>
</evidence>
<evidence type="ECO:0000313" key="11">
    <source>
        <dbReference type="Proteomes" id="UP001321014"/>
    </source>
</evidence>
<dbReference type="InterPro" id="IPR013099">
    <property type="entry name" value="K_chnl_dom"/>
</dbReference>
<accession>A0ABT2WX17</accession>
<evidence type="ECO:0000256" key="6">
    <source>
        <dbReference type="ARBA" id="ARBA00023136"/>
    </source>
</evidence>
<sequence length="119" mass="13322">MLPFALTILRFLKAICRSWSDETFRAGIAVAILLLLSGTTFYRMVEGWSWLDSLYFSVMLISTVGLGDLYPVTEFGKIFTVFYVFVGVGVFVALFAQFARALVIGPRKDAPPDPENLKE</sequence>
<evidence type="ECO:0000256" key="4">
    <source>
        <dbReference type="ARBA" id="ARBA00022989"/>
    </source>
</evidence>
<dbReference type="GO" id="GO:0034220">
    <property type="term" value="P:monoatomic ion transmembrane transport"/>
    <property type="evidence" value="ECO:0007669"/>
    <property type="project" value="UniProtKB-KW"/>
</dbReference>
<keyword evidence="3 8" id="KW-0812">Transmembrane</keyword>
<dbReference type="SUPFAM" id="SSF81324">
    <property type="entry name" value="Voltage-gated potassium channels"/>
    <property type="match status" value="1"/>
</dbReference>
<evidence type="ECO:0000256" key="2">
    <source>
        <dbReference type="ARBA" id="ARBA00022448"/>
    </source>
</evidence>
<evidence type="ECO:0000259" key="9">
    <source>
        <dbReference type="Pfam" id="PF07885"/>
    </source>
</evidence>
<feature type="transmembrane region" description="Helical" evidence="8">
    <location>
        <begin position="54"/>
        <end position="72"/>
    </location>
</feature>
<dbReference type="PANTHER" id="PTHR11003:SF291">
    <property type="entry name" value="IP11374P"/>
    <property type="match status" value="1"/>
</dbReference>
<comment type="subcellular location">
    <subcellularLocation>
        <location evidence="1">Membrane</location>
        <topology evidence="1">Multi-pass membrane protein</topology>
    </subcellularLocation>
</comment>
<keyword evidence="2" id="KW-0813">Transport</keyword>
<dbReference type="InterPro" id="IPR003280">
    <property type="entry name" value="2pore_dom_K_chnl"/>
</dbReference>
<protein>
    <submittedName>
        <fullName evidence="10">Potassium channel family protein</fullName>
    </submittedName>
</protein>
<evidence type="ECO:0000256" key="7">
    <source>
        <dbReference type="ARBA" id="ARBA00023303"/>
    </source>
</evidence>
<comment type="caution">
    <text evidence="10">The sequence shown here is derived from an EMBL/GenBank/DDBJ whole genome shotgun (WGS) entry which is preliminary data.</text>
</comment>
<evidence type="ECO:0000256" key="3">
    <source>
        <dbReference type="ARBA" id="ARBA00022692"/>
    </source>
</evidence>
<name>A0ABT2WX17_9RHOB</name>
<gene>
    <name evidence="10" type="ORF">OEZ49_21995</name>
</gene>
<reference evidence="10 11" key="1">
    <citation type="submission" date="2022-10" db="EMBL/GenBank/DDBJ databases">
        <title>Ruegeria sp. nov., isolated from ocean surface water.</title>
        <authorList>
            <person name="He W."/>
            <person name="Wang L."/>
            <person name="Zhang D.-F."/>
        </authorList>
    </citation>
    <scope>NUCLEOTIDE SEQUENCE [LARGE SCALE GENOMIC DNA]</scope>
    <source>
        <strain evidence="10 11">WL0004</strain>
    </source>
</reference>
<feature type="transmembrane region" description="Helical" evidence="8">
    <location>
        <begin position="24"/>
        <end position="42"/>
    </location>
</feature>
<feature type="transmembrane region" description="Helical" evidence="8">
    <location>
        <begin position="78"/>
        <end position="99"/>
    </location>
</feature>
<keyword evidence="4 8" id="KW-1133">Transmembrane helix</keyword>
<keyword evidence="6 8" id="KW-0472">Membrane</keyword>
<evidence type="ECO:0000256" key="8">
    <source>
        <dbReference type="SAM" id="Phobius"/>
    </source>
</evidence>
<feature type="domain" description="Potassium channel" evidence="9">
    <location>
        <begin position="30"/>
        <end position="102"/>
    </location>
</feature>
<evidence type="ECO:0000313" key="10">
    <source>
        <dbReference type="EMBL" id="MCU9840429.1"/>
    </source>
</evidence>